<organism evidence="2 4">
    <name type="scientific">Corynebacterium kutscheri</name>
    <dbReference type="NCBI Taxonomy" id="35755"/>
    <lineage>
        <taxon>Bacteria</taxon>
        <taxon>Bacillati</taxon>
        <taxon>Actinomycetota</taxon>
        <taxon>Actinomycetes</taxon>
        <taxon>Mycobacteriales</taxon>
        <taxon>Corynebacteriaceae</taxon>
        <taxon>Corynebacterium</taxon>
    </lineage>
</organism>
<keyword evidence="4" id="KW-1185">Reference proteome</keyword>
<dbReference type="HOGENOM" id="CLU_3232361_0_0_11"/>
<dbReference type="Proteomes" id="UP000033457">
    <property type="component" value="Chromosome"/>
</dbReference>
<dbReference type="KEGG" id="cku:UL82_01520"/>
<evidence type="ECO:0000256" key="1">
    <source>
        <dbReference type="SAM" id="Phobius"/>
    </source>
</evidence>
<keyword evidence="1" id="KW-0812">Transmembrane</keyword>
<gene>
    <name evidence="3" type="ORF">NCTC949_00385</name>
    <name evidence="2" type="ORF">UL82_01520</name>
</gene>
<keyword evidence="1" id="KW-1133">Transmembrane helix</keyword>
<name>A0A0F6QYF1_9CORY</name>
<protein>
    <submittedName>
        <fullName evidence="2">Uncharacterized protein</fullName>
    </submittedName>
</protein>
<evidence type="ECO:0000313" key="5">
    <source>
        <dbReference type="Proteomes" id="UP000271380"/>
    </source>
</evidence>
<dbReference type="Proteomes" id="UP000271380">
    <property type="component" value="Chromosome"/>
</dbReference>
<dbReference type="EMBL" id="CP011312">
    <property type="protein sequence ID" value="AKE40532.1"/>
    <property type="molecule type" value="Genomic_DNA"/>
</dbReference>
<proteinExistence type="predicted"/>
<keyword evidence="1" id="KW-0472">Membrane</keyword>
<evidence type="ECO:0000313" key="2">
    <source>
        <dbReference type="EMBL" id="AKE40532.1"/>
    </source>
</evidence>
<reference evidence="3 5" key="2">
    <citation type="submission" date="2018-12" db="EMBL/GenBank/DDBJ databases">
        <authorList>
            <consortium name="Pathogen Informatics"/>
        </authorList>
    </citation>
    <scope>NUCLEOTIDE SEQUENCE [LARGE SCALE GENOMIC DNA]</scope>
    <source>
        <strain evidence="3 5">NCTC949</strain>
    </source>
</reference>
<dbReference type="AlphaFoldDB" id="A0A0F6QYF1"/>
<feature type="transmembrane region" description="Helical" evidence="1">
    <location>
        <begin position="24"/>
        <end position="41"/>
    </location>
</feature>
<evidence type="ECO:0000313" key="4">
    <source>
        <dbReference type="Proteomes" id="UP000033457"/>
    </source>
</evidence>
<dbReference type="EMBL" id="LR134377">
    <property type="protein sequence ID" value="VEH05015.1"/>
    <property type="molecule type" value="Genomic_DNA"/>
</dbReference>
<accession>A0A0F6QYF1</accession>
<sequence length="43" mass="4699">MPIPIPVPIFVEGFTSTASEFFNFYAHWAPIFAGLGVLLNLSS</sequence>
<evidence type="ECO:0000313" key="3">
    <source>
        <dbReference type="EMBL" id="VEH05015.1"/>
    </source>
</evidence>
<reference evidence="2 4" key="1">
    <citation type="journal article" date="2015" name="Genome Announc.">
        <title>Complete Genome Sequence of Corynebacterium kutscheri DSM 20755, a Corynebacterial Type Strain with Remarkably Low G+C Content of Chromosomal DNA.</title>
        <authorList>
            <person name="Ruckert C."/>
            <person name="Albersmeier A."/>
            <person name="Winkler A."/>
            <person name="Tauch A."/>
        </authorList>
    </citation>
    <scope>NUCLEOTIDE SEQUENCE [LARGE SCALE GENOMIC DNA]</scope>
    <source>
        <strain evidence="2 4">DSM 20755</strain>
    </source>
</reference>